<feature type="transmembrane region" description="Helical" evidence="2">
    <location>
        <begin position="374"/>
        <end position="400"/>
    </location>
</feature>
<feature type="transmembrane region" description="Helical" evidence="2">
    <location>
        <begin position="140"/>
        <end position="157"/>
    </location>
</feature>
<keyword evidence="5" id="KW-1185">Reference proteome</keyword>
<dbReference type="Pfam" id="PF07786">
    <property type="entry name" value="HGSNAT_cat"/>
    <property type="match status" value="1"/>
</dbReference>
<dbReference type="AlphaFoldDB" id="A0A919FLG7"/>
<dbReference type="Proteomes" id="UP000627369">
    <property type="component" value="Unassembled WGS sequence"/>
</dbReference>
<evidence type="ECO:0000256" key="2">
    <source>
        <dbReference type="SAM" id="Phobius"/>
    </source>
</evidence>
<gene>
    <name evidence="4" type="ORF">GCM10017772_10930</name>
</gene>
<keyword evidence="2" id="KW-1133">Transmembrane helix</keyword>
<feature type="transmembrane region" description="Helical" evidence="2">
    <location>
        <begin position="226"/>
        <end position="247"/>
    </location>
</feature>
<feature type="domain" description="Heparan-alpha-glucosaminide N-acetyltransferase catalytic" evidence="3">
    <location>
        <begin position="65"/>
        <end position="252"/>
    </location>
</feature>
<comment type="caution">
    <text evidence="4">The sequence shown here is derived from an EMBL/GenBank/DDBJ whole genome shotgun (WGS) entry which is preliminary data.</text>
</comment>
<keyword evidence="2" id="KW-0812">Transmembrane</keyword>
<sequence length="473" mass="48729">MPTLAQPFDRPFEEPAGQSSEQPSRAPADTSAGTSADKATGKPAGGASRGTIGRVRNRLLGGPGRVLGADIARGVAVLGMFTAHVGVTSGDISTLEGWLSLAHGRSSILFATVAGLSLALFTGGAKPVTGEAMRTARARILVRAVLLMALVAVLDLFGTRVLLILGFYAAYFVLALPFLRMPPVRLAAIAVIIAVVGPVLVYYGPEALARAGLRAPHDGSGAATDFLLTGHYPALVWMAYVLAGLAIGRCDLRSPTVHLGLVAGGFGVAALSSIASATLVADAGGRLAIEGQIAITSSENGLAPPWSDPWPPVSGLYLEGPHDDTMFEAIGSGGFALGVLGLCLLVGAAVGLGVGGRTADGGGPAGWLGRVLRWVVLVVATPLAAVGALALTVYSLQIAAIWWWTRTYWDLLEPETNEPLGWMVLITLAAATLWRALLGRGPLERLFGRVARKAFPASASSRASGEPADQNLT</sequence>
<feature type="region of interest" description="Disordered" evidence="1">
    <location>
        <begin position="1"/>
        <end position="56"/>
    </location>
</feature>
<evidence type="ECO:0000313" key="4">
    <source>
        <dbReference type="EMBL" id="GHH68079.1"/>
    </source>
</evidence>
<feature type="transmembrane region" description="Helical" evidence="2">
    <location>
        <begin position="163"/>
        <end position="179"/>
    </location>
</feature>
<feature type="transmembrane region" description="Helical" evidence="2">
    <location>
        <begin position="420"/>
        <end position="438"/>
    </location>
</feature>
<feature type="transmembrane region" description="Helical" evidence="2">
    <location>
        <begin position="186"/>
        <end position="204"/>
    </location>
</feature>
<proteinExistence type="predicted"/>
<feature type="transmembrane region" description="Helical" evidence="2">
    <location>
        <begin position="335"/>
        <end position="354"/>
    </location>
</feature>
<reference evidence="4" key="1">
    <citation type="journal article" date="2014" name="Int. J. Syst. Evol. Microbiol.">
        <title>Complete genome sequence of Corynebacterium casei LMG S-19264T (=DSM 44701T), isolated from a smear-ripened cheese.</title>
        <authorList>
            <consortium name="US DOE Joint Genome Institute (JGI-PGF)"/>
            <person name="Walter F."/>
            <person name="Albersmeier A."/>
            <person name="Kalinowski J."/>
            <person name="Ruckert C."/>
        </authorList>
    </citation>
    <scope>NUCLEOTIDE SEQUENCE</scope>
    <source>
        <strain evidence="4">CGMCC 4.7398</strain>
    </source>
</reference>
<keyword evidence="2" id="KW-0472">Membrane</keyword>
<dbReference type="InterPro" id="IPR012429">
    <property type="entry name" value="HGSNAT_cat"/>
</dbReference>
<feature type="transmembrane region" description="Helical" evidence="2">
    <location>
        <begin position="259"/>
        <end position="281"/>
    </location>
</feature>
<dbReference type="RefSeq" id="WP_189668177.1">
    <property type="nucleotide sequence ID" value="NZ_BNAS01000001.1"/>
</dbReference>
<name>A0A919FLG7_9MICO</name>
<accession>A0A919FLG7</accession>
<dbReference type="EMBL" id="BNAS01000001">
    <property type="protein sequence ID" value="GHH68079.1"/>
    <property type="molecule type" value="Genomic_DNA"/>
</dbReference>
<reference evidence="4" key="2">
    <citation type="submission" date="2020-09" db="EMBL/GenBank/DDBJ databases">
        <authorList>
            <person name="Sun Q."/>
            <person name="Zhou Y."/>
        </authorList>
    </citation>
    <scope>NUCLEOTIDE SEQUENCE</scope>
    <source>
        <strain evidence="4">CGMCC 4.7398</strain>
    </source>
</reference>
<evidence type="ECO:0000259" key="3">
    <source>
        <dbReference type="Pfam" id="PF07786"/>
    </source>
</evidence>
<protein>
    <recommendedName>
        <fullName evidence="3">Heparan-alpha-glucosaminide N-acetyltransferase catalytic domain-containing protein</fullName>
    </recommendedName>
</protein>
<evidence type="ECO:0000313" key="5">
    <source>
        <dbReference type="Proteomes" id="UP000627369"/>
    </source>
</evidence>
<evidence type="ECO:0000256" key="1">
    <source>
        <dbReference type="SAM" id="MobiDB-lite"/>
    </source>
</evidence>
<feature type="transmembrane region" description="Helical" evidence="2">
    <location>
        <begin position="107"/>
        <end position="128"/>
    </location>
</feature>
<organism evidence="4 5">
    <name type="scientific">Promicromonospora soli</name>
    <dbReference type="NCBI Taxonomy" id="2035533"/>
    <lineage>
        <taxon>Bacteria</taxon>
        <taxon>Bacillati</taxon>
        <taxon>Actinomycetota</taxon>
        <taxon>Actinomycetes</taxon>
        <taxon>Micrococcales</taxon>
        <taxon>Promicromonosporaceae</taxon>
        <taxon>Promicromonospora</taxon>
    </lineage>
</organism>